<accession>A0A8S0VUG3</accession>
<proteinExistence type="predicted"/>
<dbReference type="Proteomes" id="UP000467700">
    <property type="component" value="Unassembled WGS sequence"/>
</dbReference>
<feature type="compositionally biased region" description="Polar residues" evidence="1">
    <location>
        <begin position="240"/>
        <end position="250"/>
    </location>
</feature>
<name>A0A8S0VUG3_CYCAE</name>
<dbReference type="EMBL" id="CACVBS010000086">
    <property type="protein sequence ID" value="CAA7270179.1"/>
    <property type="molecule type" value="Genomic_DNA"/>
</dbReference>
<protein>
    <submittedName>
        <fullName evidence="2">Uncharacterized protein</fullName>
    </submittedName>
</protein>
<evidence type="ECO:0000313" key="2">
    <source>
        <dbReference type="EMBL" id="CAA7270179.1"/>
    </source>
</evidence>
<dbReference type="OrthoDB" id="3040699at2759"/>
<keyword evidence="3" id="KW-1185">Reference proteome</keyword>
<organism evidence="2 3">
    <name type="scientific">Cyclocybe aegerita</name>
    <name type="common">Black poplar mushroom</name>
    <name type="synonym">Agrocybe aegerita</name>
    <dbReference type="NCBI Taxonomy" id="1973307"/>
    <lineage>
        <taxon>Eukaryota</taxon>
        <taxon>Fungi</taxon>
        <taxon>Dikarya</taxon>
        <taxon>Basidiomycota</taxon>
        <taxon>Agaricomycotina</taxon>
        <taxon>Agaricomycetes</taxon>
        <taxon>Agaricomycetidae</taxon>
        <taxon>Agaricales</taxon>
        <taxon>Agaricineae</taxon>
        <taxon>Bolbitiaceae</taxon>
        <taxon>Cyclocybe</taxon>
    </lineage>
</organism>
<reference evidence="2 3" key="1">
    <citation type="submission" date="2020-01" db="EMBL/GenBank/DDBJ databases">
        <authorList>
            <person name="Gupta K D."/>
        </authorList>
    </citation>
    <scope>NUCLEOTIDE SEQUENCE [LARGE SCALE GENOMIC DNA]</scope>
</reference>
<evidence type="ECO:0000313" key="3">
    <source>
        <dbReference type="Proteomes" id="UP000467700"/>
    </source>
</evidence>
<feature type="compositionally biased region" description="Polar residues" evidence="1">
    <location>
        <begin position="288"/>
        <end position="299"/>
    </location>
</feature>
<dbReference type="AlphaFoldDB" id="A0A8S0VUG3"/>
<evidence type="ECO:0000256" key="1">
    <source>
        <dbReference type="SAM" id="MobiDB-lite"/>
    </source>
</evidence>
<sequence length="471" mass="51972">MSAHEATKTNQKLFHRYAKVFSEEDPDAFALHADKLAAWLSDHKAYYPTARPEIIRLMIIAQMTLRKVLAAGNDLSVPFKASDYPSHPMVPPYINLVKAIEPYQSHFVEPNLLNFFKSIVATASQNHSPDIAGPGLLSTTSSTASNMTPIVRQAPVVTVNNGADPSPQAQMTTEANFVTVPASSSTMQESSPVPVRPPPRIVKPKAKKRKTIDFELLVEQDIQGLLQRKGGATPRVPDTKTIQEQLQPPTVAQPEVRIPEGSTVDTSNSDVVPHANPAEYKKGKSPNESHGAQPTSHDFQQMDVDENPVNGPIEAQEPNHVPDELVPMEVETSHEPKDDQEIPIHSASSIAQASPRETPSQMGVDKQKSELLDSLKETEELQPRTSMIQASRSDEHALSLNQTELSTGIYGPKLNIIATQQGHTQDTKISLQFDIPEDQFDLVSAWVKRKNDSQYFSSMILHSSWLPDFVK</sequence>
<comment type="caution">
    <text evidence="2">The sequence shown here is derived from an EMBL/GenBank/DDBJ whole genome shotgun (WGS) entry which is preliminary data.</text>
</comment>
<gene>
    <name evidence="2" type="ORF">AAE3_LOCUS12411</name>
</gene>
<feature type="region of interest" description="Disordered" evidence="1">
    <location>
        <begin position="228"/>
        <end position="320"/>
    </location>
</feature>
<feature type="region of interest" description="Disordered" evidence="1">
    <location>
        <begin position="183"/>
        <end position="207"/>
    </location>
</feature>